<dbReference type="GO" id="GO:0004252">
    <property type="term" value="F:serine-type endopeptidase activity"/>
    <property type="evidence" value="ECO:0007669"/>
    <property type="project" value="InterPro"/>
</dbReference>
<dbReference type="PRINTS" id="PR00261">
    <property type="entry name" value="LDLRECEPTOR"/>
</dbReference>
<organism evidence="9 10">
    <name type="scientific">Larinioides sclopetarius</name>
    <dbReference type="NCBI Taxonomy" id="280406"/>
    <lineage>
        <taxon>Eukaryota</taxon>
        <taxon>Metazoa</taxon>
        <taxon>Ecdysozoa</taxon>
        <taxon>Arthropoda</taxon>
        <taxon>Chelicerata</taxon>
        <taxon>Arachnida</taxon>
        <taxon>Araneae</taxon>
        <taxon>Araneomorphae</taxon>
        <taxon>Entelegynae</taxon>
        <taxon>Araneoidea</taxon>
        <taxon>Araneidae</taxon>
        <taxon>Larinioides</taxon>
    </lineage>
</organism>
<dbReference type="InterPro" id="IPR002172">
    <property type="entry name" value="LDrepeatLR_classA_rpt"/>
</dbReference>
<evidence type="ECO:0000313" key="10">
    <source>
        <dbReference type="Proteomes" id="UP001497382"/>
    </source>
</evidence>
<dbReference type="PROSITE" id="PS50240">
    <property type="entry name" value="TRYPSIN_DOM"/>
    <property type="match status" value="1"/>
</dbReference>
<dbReference type="EMBL" id="CAXIEN010000085">
    <property type="protein sequence ID" value="CAL1275588.1"/>
    <property type="molecule type" value="Genomic_DNA"/>
</dbReference>
<dbReference type="InterPro" id="IPR001254">
    <property type="entry name" value="Trypsin_dom"/>
</dbReference>
<dbReference type="PROSITE" id="PS00135">
    <property type="entry name" value="TRYPSIN_SER"/>
    <property type="match status" value="1"/>
</dbReference>
<dbReference type="CDD" id="cd00190">
    <property type="entry name" value="Tryp_SPc"/>
    <property type="match status" value="1"/>
</dbReference>
<protein>
    <recommendedName>
        <fullName evidence="8">Peptidase S1 domain-containing protein</fullName>
    </recommendedName>
</protein>
<dbReference type="InterPro" id="IPR018114">
    <property type="entry name" value="TRYPSIN_HIS"/>
</dbReference>
<keyword evidence="1 6" id="KW-0645">Protease</keyword>
<comment type="caution">
    <text evidence="9">The sequence shown here is derived from an EMBL/GenBank/DDBJ whole genome shotgun (WGS) entry which is preliminary data.</text>
</comment>
<accession>A0AAV1ZUT6</accession>
<dbReference type="SMART" id="SM00020">
    <property type="entry name" value="Tryp_SPc"/>
    <property type="match status" value="1"/>
</dbReference>
<sequence length="592" mass="66433">MPFRHCCIPIKFSWRYIVLTFAMSTLLVGLVFLLFFISSKSQPDSLNNSRAEPVWLGGTNGTNAVFPFEKDLWMNPSSVGACPKGYFACNSSRKCLKLDKRCDGTVDCPKTEDELNCVCAFRLPPSKFCDKYPDCFDESDESFCSYCPEGSFNCGDGKCINKTKVCDGTVDCNNYMDENFCFRLSPNGGFNETHEPDPVSTSNVETRRNGFLLRNKNGIWYPMCANPYDNMHDQLASFACVSITANPLSSSTHQYRRFGFLPQRGLDSYIYHYQGKFIQWRGCLTASGIFIACNDAKCGLNPHQLLPKRPMARIVGGENSQPGNWPWHAAVYKNGTYSCGATIINNHWLVSAAHCFLDHRNTYYEVTVGMLRRRSFNPHQKTYRIDRVVPHPRFNIVTLEYDIAMLRTVEEIGFDFWVRPICLPNPMWVETSGSFCTAIGWGDTGETLADSDDLQEVHVPLTKSCKRNQDRWLCAGFKEGGRDACQGDSGGPLMCLLGDGLSWYIAGIISGGNGCARPHTPGMYTRVVYFLDWINQIMRFRNSEDVPPLSSCPGLRCAALGGGNCLDQKRVCDKHVDCYDALDEVNCTSTKP</sequence>
<keyword evidence="7" id="KW-0472">Membrane</keyword>
<evidence type="ECO:0000256" key="5">
    <source>
        <dbReference type="PROSITE-ProRule" id="PRU00124"/>
    </source>
</evidence>
<dbReference type="Pfam" id="PF00057">
    <property type="entry name" value="Ldl_recept_a"/>
    <property type="match status" value="2"/>
</dbReference>
<feature type="disulfide bond" evidence="5">
    <location>
        <begin position="147"/>
        <end position="159"/>
    </location>
</feature>
<feature type="domain" description="Peptidase S1" evidence="8">
    <location>
        <begin position="314"/>
        <end position="539"/>
    </location>
</feature>
<dbReference type="PROSITE" id="PS50068">
    <property type="entry name" value="LDLRA_2"/>
    <property type="match status" value="3"/>
</dbReference>
<name>A0AAV1ZUT6_9ARAC</name>
<dbReference type="Gene3D" id="4.10.400.10">
    <property type="entry name" value="Low-density Lipoprotein Receptor"/>
    <property type="match status" value="3"/>
</dbReference>
<evidence type="ECO:0000256" key="2">
    <source>
        <dbReference type="ARBA" id="ARBA00022801"/>
    </source>
</evidence>
<dbReference type="FunFam" id="2.40.10.10:FF:000003">
    <property type="entry name" value="Transmembrane serine protease 3"/>
    <property type="match status" value="1"/>
</dbReference>
<reference evidence="9 10" key="1">
    <citation type="submission" date="2024-04" db="EMBL/GenBank/DDBJ databases">
        <authorList>
            <person name="Rising A."/>
            <person name="Reimegard J."/>
            <person name="Sonavane S."/>
            <person name="Akerstrom W."/>
            <person name="Nylinder S."/>
            <person name="Hedman E."/>
            <person name="Kallberg Y."/>
        </authorList>
    </citation>
    <scope>NUCLEOTIDE SEQUENCE [LARGE SCALE GENOMIC DNA]</scope>
</reference>
<dbReference type="SMART" id="SM00192">
    <property type="entry name" value="LDLa"/>
    <property type="match status" value="3"/>
</dbReference>
<dbReference type="InterPro" id="IPR009003">
    <property type="entry name" value="Peptidase_S1_PA"/>
</dbReference>
<feature type="disulfide bond" evidence="5">
    <location>
        <begin position="154"/>
        <end position="172"/>
    </location>
</feature>
<evidence type="ECO:0000256" key="6">
    <source>
        <dbReference type="RuleBase" id="RU363034"/>
    </source>
</evidence>
<dbReference type="PROSITE" id="PS00134">
    <property type="entry name" value="TRYPSIN_HIS"/>
    <property type="match status" value="1"/>
</dbReference>
<dbReference type="SUPFAM" id="SSF57424">
    <property type="entry name" value="LDL receptor-like module"/>
    <property type="match status" value="3"/>
</dbReference>
<gene>
    <name evidence="9" type="ORF">LARSCL_LOCUS8162</name>
</gene>
<dbReference type="GO" id="GO:0006508">
    <property type="term" value="P:proteolysis"/>
    <property type="evidence" value="ECO:0007669"/>
    <property type="project" value="UniProtKB-KW"/>
</dbReference>
<dbReference type="InterPro" id="IPR043504">
    <property type="entry name" value="Peptidase_S1_PA_chymotrypsin"/>
</dbReference>
<feature type="disulfide bond" evidence="5">
    <location>
        <begin position="572"/>
        <end position="587"/>
    </location>
</feature>
<dbReference type="AlphaFoldDB" id="A0AAV1ZUT6"/>
<dbReference type="Pfam" id="PF00089">
    <property type="entry name" value="Trypsin"/>
    <property type="match status" value="1"/>
</dbReference>
<comment type="caution">
    <text evidence="5">Lacks conserved residue(s) required for the propagation of feature annotation.</text>
</comment>
<dbReference type="SUPFAM" id="SSF50494">
    <property type="entry name" value="Trypsin-like serine proteases"/>
    <property type="match status" value="1"/>
</dbReference>
<evidence type="ECO:0000256" key="1">
    <source>
        <dbReference type="ARBA" id="ARBA00022670"/>
    </source>
</evidence>
<dbReference type="PANTHER" id="PTHR24252">
    <property type="entry name" value="ACROSIN-RELATED"/>
    <property type="match status" value="1"/>
</dbReference>
<feature type="disulfide bond" evidence="5">
    <location>
        <begin position="102"/>
        <end position="117"/>
    </location>
</feature>
<proteinExistence type="predicted"/>
<evidence type="ECO:0000313" key="9">
    <source>
        <dbReference type="EMBL" id="CAL1275588.1"/>
    </source>
</evidence>
<dbReference type="InterPro" id="IPR036055">
    <property type="entry name" value="LDL_receptor-like_sf"/>
</dbReference>
<keyword evidence="4 5" id="KW-1015">Disulfide bond</keyword>
<feature type="transmembrane region" description="Helical" evidence="7">
    <location>
        <begin position="12"/>
        <end position="37"/>
    </location>
</feature>
<keyword evidence="3 6" id="KW-0720">Serine protease</keyword>
<dbReference type="InterPro" id="IPR033116">
    <property type="entry name" value="TRYPSIN_SER"/>
</dbReference>
<evidence type="ECO:0000256" key="4">
    <source>
        <dbReference type="ARBA" id="ARBA00023157"/>
    </source>
</evidence>
<dbReference type="CDD" id="cd00112">
    <property type="entry name" value="LDLa"/>
    <property type="match status" value="3"/>
</dbReference>
<keyword evidence="7" id="KW-1133">Transmembrane helix</keyword>
<feature type="disulfide bond" evidence="5">
    <location>
        <begin position="166"/>
        <end position="181"/>
    </location>
</feature>
<evidence type="ECO:0000259" key="8">
    <source>
        <dbReference type="PROSITE" id="PS50240"/>
    </source>
</evidence>
<keyword evidence="7" id="KW-0812">Transmembrane</keyword>
<keyword evidence="2 6" id="KW-0378">Hydrolase</keyword>
<dbReference type="Gene3D" id="2.40.10.10">
    <property type="entry name" value="Trypsin-like serine proteases"/>
    <property type="match status" value="1"/>
</dbReference>
<keyword evidence="10" id="KW-1185">Reference proteome</keyword>
<dbReference type="Proteomes" id="UP001497382">
    <property type="component" value="Unassembled WGS sequence"/>
</dbReference>
<evidence type="ECO:0000256" key="7">
    <source>
        <dbReference type="SAM" id="Phobius"/>
    </source>
</evidence>
<dbReference type="PANTHER" id="PTHR24252:SF7">
    <property type="entry name" value="HYALIN"/>
    <property type="match status" value="1"/>
</dbReference>
<evidence type="ECO:0000256" key="3">
    <source>
        <dbReference type="ARBA" id="ARBA00022825"/>
    </source>
</evidence>